<feature type="domain" description="Lipid/polyisoprenoid-binding YceI-like" evidence="2">
    <location>
        <begin position="53"/>
        <end position="220"/>
    </location>
</feature>
<evidence type="ECO:0000259" key="2">
    <source>
        <dbReference type="SMART" id="SM00867"/>
    </source>
</evidence>
<dbReference type="Proteomes" id="UP000215002">
    <property type="component" value="Chromosome"/>
</dbReference>
<dbReference type="Gene3D" id="2.40.128.110">
    <property type="entry name" value="Lipid/polyisoprenoid-binding, YceI-like"/>
    <property type="match status" value="1"/>
</dbReference>
<reference evidence="3 4" key="1">
    <citation type="submission" date="2017-08" db="EMBL/GenBank/DDBJ databases">
        <title>Complete genome sequence of Mucilaginibacter sp. strain BJC16-A31.</title>
        <authorList>
            <consortium name="Henan University of Science and Technology"/>
            <person name="You X."/>
        </authorList>
    </citation>
    <scope>NUCLEOTIDE SEQUENCE [LARGE SCALE GENOMIC DNA]</scope>
    <source>
        <strain evidence="3 4">BJC16-A31</strain>
    </source>
</reference>
<feature type="chain" id="PRO_5013370488" evidence="1">
    <location>
        <begin position="51"/>
        <end position="223"/>
    </location>
</feature>
<accession>A0A223P199</accession>
<feature type="signal peptide" evidence="1">
    <location>
        <begin position="1"/>
        <end position="50"/>
    </location>
</feature>
<evidence type="ECO:0000313" key="3">
    <source>
        <dbReference type="EMBL" id="ASU35608.1"/>
    </source>
</evidence>
<keyword evidence="1" id="KW-0732">Signal</keyword>
<dbReference type="InterPro" id="IPR036761">
    <property type="entry name" value="TTHA0802/YceI-like_sf"/>
</dbReference>
<sequence>MFKHLFLIAQINLCITFVTKKLNLKKDKKTIMKKLFILAAAALLNTAAFAQTTWNSDKAHSRLQFTITHLAVSDVDGEFKDFSATVVATKPDFSDAKFTMTATASSVNTANDQRDGHLKSGDFFDVANFPTLTFVSTGISKGSAANRYKLNGNLTLHGVTRAVSFELWYRGTITNPMSKADDAGFQVTGTIKRSDFGFGSKYGSPMLSDEVTVKANGEFAKAN</sequence>
<dbReference type="AlphaFoldDB" id="A0A223P199"/>
<evidence type="ECO:0000313" key="4">
    <source>
        <dbReference type="Proteomes" id="UP000215002"/>
    </source>
</evidence>
<dbReference type="SUPFAM" id="SSF101874">
    <property type="entry name" value="YceI-like"/>
    <property type="match status" value="1"/>
</dbReference>
<organism evidence="3 4">
    <name type="scientific">Mucilaginibacter xinganensis</name>
    <dbReference type="NCBI Taxonomy" id="1234841"/>
    <lineage>
        <taxon>Bacteria</taxon>
        <taxon>Pseudomonadati</taxon>
        <taxon>Bacteroidota</taxon>
        <taxon>Sphingobacteriia</taxon>
        <taxon>Sphingobacteriales</taxon>
        <taxon>Sphingobacteriaceae</taxon>
        <taxon>Mucilaginibacter</taxon>
    </lineage>
</organism>
<keyword evidence="4" id="KW-1185">Reference proteome</keyword>
<evidence type="ECO:0000256" key="1">
    <source>
        <dbReference type="SAM" id="SignalP"/>
    </source>
</evidence>
<dbReference type="KEGG" id="muc:MuYL_3723"/>
<gene>
    <name evidence="3" type="ORF">MuYL_3723</name>
</gene>
<dbReference type="PANTHER" id="PTHR34406:SF1">
    <property type="entry name" value="PROTEIN YCEI"/>
    <property type="match status" value="1"/>
</dbReference>
<dbReference type="Pfam" id="PF04264">
    <property type="entry name" value="YceI"/>
    <property type="match status" value="1"/>
</dbReference>
<dbReference type="PANTHER" id="PTHR34406">
    <property type="entry name" value="PROTEIN YCEI"/>
    <property type="match status" value="1"/>
</dbReference>
<name>A0A223P199_9SPHI</name>
<proteinExistence type="predicted"/>
<dbReference type="EMBL" id="CP022743">
    <property type="protein sequence ID" value="ASU35608.1"/>
    <property type="molecule type" value="Genomic_DNA"/>
</dbReference>
<dbReference type="SMART" id="SM00867">
    <property type="entry name" value="YceI"/>
    <property type="match status" value="1"/>
</dbReference>
<dbReference type="InterPro" id="IPR007372">
    <property type="entry name" value="Lipid/polyisoprenoid-bd_YceI"/>
</dbReference>
<protein>
    <submittedName>
        <fullName evidence="3">Polyisoprenoid-binding protein</fullName>
    </submittedName>
</protein>